<dbReference type="InterPro" id="IPR036869">
    <property type="entry name" value="J_dom_sf"/>
</dbReference>
<dbReference type="AlphaFoldDB" id="A0A1I4RG44"/>
<evidence type="ECO:0000256" key="1">
    <source>
        <dbReference type="ARBA" id="ARBA00023186"/>
    </source>
</evidence>
<proteinExistence type="predicted"/>
<evidence type="ECO:0000256" key="2">
    <source>
        <dbReference type="SAM" id="MobiDB-lite"/>
    </source>
</evidence>
<organism evidence="4 5">
    <name type="scientific">Marinobacter zhejiangensis</name>
    <dbReference type="NCBI Taxonomy" id="488535"/>
    <lineage>
        <taxon>Bacteria</taxon>
        <taxon>Pseudomonadati</taxon>
        <taxon>Pseudomonadota</taxon>
        <taxon>Gammaproteobacteria</taxon>
        <taxon>Pseudomonadales</taxon>
        <taxon>Marinobacteraceae</taxon>
        <taxon>Marinobacter</taxon>
    </lineage>
</organism>
<dbReference type="Pfam" id="PF12339">
    <property type="entry name" value="DNAJ_related"/>
    <property type="match status" value="1"/>
</dbReference>
<sequence>MGMNATQPTNQTDNTPARESSTEALADQIQHLIVAVEHLLRSAPGPMSELALIKSLQAPPWSLIGDVSYGDPQRLFPVHFLLFHSLYRLRDKLSEQGEQLCISPLAIQLEPQTVVAGAGVPDITDALREFYLDLEQYRLSDASIQKMMDDFWAGRWGQPNASEDLARAAEILGLDTIPEQFSSVKEKFRRAVMQAHPDRGGDTRKIQELNEAFALFRAHFRKVNQS</sequence>
<dbReference type="EMBL" id="FOUE01000004">
    <property type="protein sequence ID" value="SFM50900.1"/>
    <property type="molecule type" value="Genomic_DNA"/>
</dbReference>
<dbReference type="STRING" id="488535.SAMN04487963_2727"/>
<feature type="region of interest" description="Disordered" evidence="2">
    <location>
        <begin position="1"/>
        <end position="22"/>
    </location>
</feature>
<dbReference type="Gene3D" id="1.10.287.110">
    <property type="entry name" value="DnaJ domain"/>
    <property type="match status" value="1"/>
</dbReference>
<accession>A0A1I4RG44</accession>
<gene>
    <name evidence="4" type="ORF">SAMN04487963_2727</name>
</gene>
<dbReference type="OrthoDB" id="581986at2"/>
<keyword evidence="5" id="KW-1185">Reference proteome</keyword>
<feature type="domain" description="J" evidence="3">
    <location>
        <begin position="167"/>
        <end position="226"/>
    </location>
</feature>
<reference evidence="5" key="1">
    <citation type="submission" date="2016-10" db="EMBL/GenBank/DDBJ databases">
        <authorList>
            <person name="Varghese N."/>
            <person name="Submissions S."/>
        </authorList>
    </citation>
    <scope>NUCLEOTIDE SEQUENCE [LARGE SCALE GENOMIC DNA]</scope>
    <source>
        <strain evidence="5">CGMCC 1.7061</strain>
    </source>
</reference>
<evidence type="ECO:0000313" key="4">
    <source>
        <dbReference type="EMBL" id="SFM50900.1"/>
    </source>
</evidence>
<dbReference type="InterPro" id="IPR001623">
    <property type="entry name" value="DnaJ_domain"/>
</dbReference>
<dbReference type="Proteomes" id="UP000198519">
    <property type="component" value="Unassembled WGS sequence"/>
</dbReference>
<dbReference type="PROSITE" id="PS50076">
    <property type="entry name" value="DNAJ_2"/>
    <property type="match status" value="1"/>
</dbReference>
<dbReference type="InterPro" id="IPR021059">
    <property type="entry name" value="DnaJ-related_N"/>
</dbReference>
<keyword evidence="1" id="KW-0143">Chaperone</keyword>
<evidence type="ECO:0000259" key="3">
    <source>
        <dbReference type="PROSITE" id="PS50076"/>
    </source>
</evidence>
<protein>
    <submittedName>
        <fullName evidence="4">DNA-J related protein</fullName>
    </submittedName>
</protein>
<evidence type="ECO:0000313" key="5">
    <source>
        <dbReference type="Proteomes" id="UP000198519"/>
    </source>
</evidence>
<name>A0A1I4RG44_9GAMM</name>
<dbReference type="SUPFAM" id="SSF46565">
    <property type="entry name" value="Chaperone J-domain"/>
    <property type="match status" value="1"/>
</dbReference>